<reference evidence="5" key="1">
    <citation type="journal article" date="2021" name="Nat. Commun.">
        <title>Genetic determinants of endophytism in the Arabidopsis root mycobiome.</title>
        <authorList>
            <person name="Mesny F."/>
            <person name="Miyauchi S."/>
            <person name="Thiergart T."/>
            <person name="Pickel B."/>
            <person name="Atanasova L."/>
            <person name="Karlsson M."/>
            <person name="Huettel B."/>
            <person name="Barry K.W."/>
            <person name="Haridas S."/>
            <person name="Chen C."/>
            <person name="Bauer D."/>
            <person name="Andreopoulos W."/>
            <person name="Pangilinan J."/>
            <person name="LaButti K."/>
            <person name="Riley R."/>
            <person name="Lipzen A."/>
            <person name="Clum A."/>
            <person name="Drula E."/>
            <person name="Henrissat B."/>
            <person name="Kohler A."/>
            <person name="Grigoriev I.V."/>
            <person name="Martin F.M."/>
            <person name="Hacquard S."/>
        </authorList>
    </citation>
    <scope>NUCLEOTIDE SEQUENCE</scope>
    <source>
        <strain evidence="5">MPI-CAGE-AT-0021</strain>
    </source>
</reference>
<gene>
    <name evidence="5" type="ORF">B0J13DRAFT_459152</name>
</gene>
<evidence type="ECO:0000256" key="3">
    <source>
        <dbReference type="ARBA" id="ARBA00034808"/>
    </source>
</evidence>
<dbReference type="Proteomes" id="UP000717696">
    <property type="component" value="Unassembled WGS sequence"/>
</dbReference>
<evidence type="ECO:0000256" key="2">
    <source>
        <dbReference type="ARBA" id="ARBA00034617"/>
    </source>
</evidence>
<organism evidence="5 6">
    <name type="scientific">Dactylonectria estremocensis</name>
    <dbReference type="NCBI Taxonomy" id="1079267"/>
    <lineage>
        <taxon>Eukaryota</taxon>
        <taxon>Fungi</taxon>
        <taxon>Dikarya</taxon>
        <taxon>Ascomycota</taxon>
        <taxon>Pezizomycotina</taxon>
        <taxon>Sordariomycetes</taxon>
        <taxon>Hypocreomycetidae</taxon>
        <taxon>Hypocreales</taxon>
        <taxon>Nectriaceae</taxon>
        <taxon>Dactylonectria</taxon>
    </lineage>
</organism>
<sequence>MDAWIAGNRDSGGLIAATNALGMGIDVPDVRLVVHAGMPRRLRNFMQESGRAGRDGKPSVSVVICGKWMDAVRKGKGGKQKKDKVEGAEKDGWDEAALEFVEGRDCRRMVLDRVMDGRMDRWECEEGEERCDVCQRRGGIWEEEAVAEVADEGERATEAGQRLSEVEEEMIEGSEGLLERWSGYCVVCRMVMGLKEEEEAYHKLEQCPNRETEGWCWITKAIGMVGRELLGRKRMQKFSGCFDCGIPQQICNQWEAHNEDGRRFTRVKGAIC</sequence>
<evidence type="ECO:0000256" key="1">
    <source>
        <dbReference type="ARBA" id="ARBA00005446"/>
    </source>
</evidence>
<keyword evidence="6" id="KW-1185">Reference proteome</keyword>
<accession>A0A9P9IEB1</accession>
<dbReference type="Pfam" id="PF00271">
    <property type="entry name" value="Helicase_C"/>
    <property type="match status" value="1"/>
</dbReference>
<dbReference type="OrthoDB" id="5045273at2759"/>
<dbReference type="PANTHER" id="PTHR13710">
    <property type="entry name" value="DNA HELICASE RECQ FAMILY MEMBER"/>
    <property type="match status" value="1"/>
</dbReference>
<dbReference type="GO" id="GO:0043138">
    <property type="term" value="F:3'-5' DNA helicase activity"/>
    <property type="evidence" value="ECO:0007669"/>
    <property type="project" value="UniProtKB-EC"/>
</dbReference>
<comment type="caution">
    <text evidence="5">The sequence shown here is derived from an EMBL/GenBank/DDBJ whole genome shotgun (WGS) entry which is preliminary data.</text>
</comment>
<dbReference type="GO" id="GO:0005737">
    <property type="term" value="C:cytoplasm"/>
    <property type="evidence" value="ECO:0007669"/>
    <property type="project" value="TreeGrafter"/>
</dbReference>
<dbReference type="InterPro" id="IPR001650">
    <property type="entry name" value="Helicase_C-like"/>
</dbReference>
<dbReference type="SUPFAM" id="SSF52540">
    <property type="entry name" value="P-loop containing nucleoside triphosphate hydrolases"/>
    <property type="match status" value="1"/>
</dbReference>
<dbReference type="EC" id="5.6.2.4" evidence="3"/>
<dbReference type="EMBL" id="JAGMUU010000035">
    <property type="protein sequence ID" value="KAH7116674.1"/>
    <property type="molecule type" value="Genomic_DNA"/>
</dbReference>
<dbReference type="PROSITE" id="PS51194">
    <property type="entry name" value="HELICASE_CTER"/>
    <property type="match status" value="1"/>
</dbReference>
<dbReference type="Gene3D" id="3.40.50.300">
    <property type="entry name" value="P-loop containing nucleotide triphosphate hydrolases"/>
    <property type="match status" value="1"/>
</dbReference>
<dbReference type="GO" id="GO:0005694">
    <property type="term" value="C:chromosome"/>
    <property type="evidence" value="ECO:0007669"/>
    <property type="project" value="TreeGrafter"/>
</dbReference>
<evidence type="ECO:0000259" key="4">
    <source>
        <dbReference type="PROSITE" id="PS51194"/>
    </source>
</evidence>
<dbReference type="AlphaFoldDB" id="A0A9P9IEB1"/>
<dbReference type="InterPro" id="IPR027417">
    <property type="entry name" value="P-loop_NTPase"/>
</dbReference>
<proteinExistence type="inferred from homology"/>
<protein>
    <recommendedName>
        <fullName evidence="3">DNA 3'-5' helicase</fullName>
        <ecNumber evidence="3">5.6.2.4</ecNumber>
    </recommendedName>
</protein>
<dbReference type="GO" id="GO:0009378">
    <property type="term" value="F:four-way junction helicase activity"/>
    <property type="evidence" value="ECO:0007669"/>
    <property type="project" value="TreeGrafter"/>
</dbReference>
<comment type="similarity">
    <text evidence="1">Belongs to the helicase family. RecQ subfamily.</text>
</comment>
<evidence type="ECO:0000313" key="5">
    <source>
        <dbReference type="EMBL" id="KAH7116674.1"/>
    </source>
</evidence>
<dbReference type="PANTHER" id="PTHR13710:SF154">
    <property type="entry name" value="RECQ HELICASE, PUTATIVE (AFU_ORTHOLOGUE AFUA_6G14720)-RELATED"/>
    <property type="match status" value="1"/>
</dbReference>
<dbReference type="GO" id="GO:0000724">
    <property type="term" value="P:double-strand break repair via homologous recombination"/>
    <property type="evidence" value="ECO:0007669"/>
    <property type="project" value="TreeGrafter"/>
</dbReference>
<evidence type="ECO:0000313" key="6">
    <source>
        <dbReference type="Proteomes" id="UP000717696"/>
    </source>
</evidence>
<name>A0A9P9IEB1_9HYPO</name>
<comment type="catalytic activity">
    <reaction evidence="2">
        <text>Couples ATP hydrolysis with the unwinding of duplex DNA by translocating in the 3'-5' direction.</text>
        <dbReference type="EC" id="5.6.2.4"/>
    </reaction>
</comment>
<feature type="domain" description="Helicase C-terminal" evidence="4">
    <location>
        <begin position="1"/>
        <end position="104"/>
    </location>
</feature>